<reference evidence="2" key="1">
    <citation type="submission" date="2023-04" db="EMBL/GenBank/DDBJ databases">
        <authorList>
            <person name="Vijverberg K."/>
            <person name="Xiong W."/>
            <person name="Schranz E."/>
        </authorList>
    </citation>
    <scope>NUCLEOTIDE SEQUENCE</scope>
</reference>
<accession>A0AA35ULB3</accession>
<dbReference type="Proteomes" id="UP001177003">
    <property type="component" value="Chromosome 0"/>
</dbReference>
<dbReference type="EMBL" id="OX465086">
    <property type="protein sequence ID" value="CAI9260516.1"/>
    <property type="molecule type" value="Genomic_DNA"/>
</dbReference>
<name>A0AA35ULB3_LACSI</name>
<protein>
    <submittedName>
        <fullName evidence="2">Uncharacterized protein</fullName>
    </submittedName>
</protein>
<gene>
    <name evidence="2" type="ORF">LSALG_LOCUS1350</name>
</gene>
<proteinExistence type="predicted"/>
<dbReference type="AlphaFoldDB" id="A0AA35ULB3"/>
<feature type="compositionally biased region" description="Basic residues" evidence="1">
    <location>
        <begin position="1"/>
        <end position="10"/>
    </location>
</feature>
<feature type="region of interest" description="Disordered" evidence="1">
    <location>
        <begin position="1"/>
        <end position="55"/>
    </location>
</feature>
<feature type="compositionally biased region" description="Basic and acidic residues" evidence="1">
    <location>
        <begin position="16"/>
        <end position="53"/>
    </location>
</feature>
<feature type="region of interest" description="Disordered" evidence="1">
    <location>
        <begin position="89"/>
        <end position="117"/>
    </location>
</feature>
<organism evidence="2 3">
    <name type="scientific">Lactuca saligna</name>
    <name type="common">Willowleaf lettuce</name>
    <dbReference type="NCBI Taxonomy" id="75948"/>
    <lineage>
        <taxon>Eukaryota</taxon>
        <taxon>Viridiplantae</taxon>
        <taxon>Streptophyta</taxon>
        <taxon>Embryophyta</taxon>
        <taxon>Tracheophyta</taxon>
        <taxon>Spermatophyta</taxon>
        <taxon>Magnoliopsida</taxon>
        <taxon>eudicotyledons</taxon>
        <taxon>Gunneridae</taxon>
        <taxon>Pentapetalae</taxon>
        <taxon>asterids</taxon>
        <taxon>campanulids</taxon>
        <taxon>Asterales</taxon>
        <taxon>Asteraceae</taxon>
        <taxon>Cichorioideae</taxon>
        <taxon>Cichorieae</taxon>
        <taxon>Lactucinae</taxon>
        <taxon>Lactuca</taxon>
    </lineage>
</organism>
<keyword evidence="3" id="KW-1185">Reference proteome</keyword>
<evidence type="ECO:0000313" key="2">
    <source>
        <dbReference type="EMBL" id="CAI9260516.1"/>
    </source>
</evidence>
<feature type="compositionally biased region" description="Polar residues" evidence="1">
    <location>
        <begin position="107"/>
        <end position="117"/>
    </location>
</feature>
<evidence type="ECO:0000313" key="3">
    <source>
        <dbReference type="Proteomes" id="UP001177003"/>
    </source>
</evidence>
<sequence length="117" mass="13401">MERSQKSHRSRQSDPSVKKKSDTDKKKRVLTDDKKRDPSIDMKKRDLTDDKKQNPKVFRMFLDFPEQDKNKCGVDLQCVIRGDDVIRARGKQASKSTMPSPKLTGKQLHSSSPTDPS</sequence>
<evidence type="ECO:0000256" key="1">
    <source>
        <dbReference type="SAM" id="MobiDB-lite"/>
    </source>
</evidence>